<dbReference type="Gene3D" id="3.30.40.250">
    <property type="match status" value="1"/>
</dbReference>
<dbReference type="Gene3D" id="3.30.160.660">
    <property type="match status" value="1"/>
</dbReference>
<dbReference type="InterPro" id="IPR027624">
    <property type="entry name" value="TOMM_cyclo_SagD"/>
</dbReference>
<proteinExistence type="predicted"/>
<keyword evidence="3" id="KW-1185">Reference proteome</keyword>
<reference evidence="2 3" key="1">
    <citation type="submission" date="2020-01" db="EMBL/GenBank/DDBJ databases">
        <title>Kibdelosporangium persica a novel Actinomycetes from a hot desert in Iran.</title>
        <authorList>
            <person name="Safaei N."/>
            <person name="Zaburannyi N."/>
            <person name="Mueller R."/>
            <person name="Wink J."/>
        </authorList>
    </citation>
    <scope>NUCLEOTIDE SEQUENCE [LARGE SCALE GENOMIC DNA]</scope>
    <source>
        <strain evidence="2 3">4NS15</strain>
    </source>
</reference>
<feature type="domain" description="YcaO" evidence="1">
    <location>
        <begin position="250"/>
        <end position="636"/>
    </location>
</feature>
<dbReference type="InterPro" id="IPR022291">
    <property type="entry name" value="Bacteriocin_synth_cyclodeHase"/>
</dbReference>
<dbReference type="Gene3D" id="3.40.50.720">
    <property type="entry name" value="NAD(P)-binding Rossmann-like Domain"/>
    <property type="match status" value="1"/>
</dbReference>
<name>A0ABX2F5F5_9PSEU</name>
<dbReference type="RefSeq" id="WP_173132710.1">
    <property type="nucleotide sequence ID" value="NZ_CBCSGW010000003.1"/>
</dbReference>
<organism evidence="2 3">
    <name type="scientific">Kibdelosporangium persicum</name>
    <dbReference type="NCBI Taxonomy" id="2698649"/>
    <lineage>
        <taxon>Bacteria</taxon>
        <taxon>Bacillati</taxon>
        <taxon>Actinomycetota</taxon>
        <taxon>Actinomycetes</taxon>
        <taxon>Pseudonocardiales</taxon>
        <taxon>Pseudonocardiaceae</taxon>
        <taxon>Kibdelosporangium</taxon>
    </lineage>
</organism>
<dbReference type="PANTHER" id="PTHR37809">
    <property type="entry name" value="RIBOSOMAL PROTEIN S12 METHYLTHIOTRANSFERASE ACCESSORY FACTOR YCAO"/>
    <property type="match status" value="1"/>
</dbReference>
<protein>
    <submittedName>
        <fullName evidence="2">Bacteriocin biosynthesis protein SagD</fullName>
    </submittedName>
</protein>
<dbReference type="Pfam" id="PF02624">
    <property type="entry name" value="YcaO"/>
    <property type="match status" value="1"/>
</dbReference>
<gene>
    <name evidence="2" type="ORF">GC106_37620</name>
</gene>
<dbReference type="Gene3D" id="3.30.1330.230">
    <property type="match status" value="1"/>
</dbReference>
<comment type="caution">
    <text evidence="2">The sequence shown here is derived from an EMBL/GenBank/DDBJ whole genome shotgun (WGS) entry which is preliminary data.</text>
</comment>
<evidence type="ECO:0000313" key="2">
    <source>
        <dbReference type="EMBL" id="NRN66537.1"/>
    </source>
</evidence>
<evidence type="ECO:0000313" key="3">
    <source>
        <dbReference type="Proteomes" id="UP000763557"/>
    </source>
</evidence>
<dbReference type="NCBIfam" id="TIGR03882">
    <property type="entry name" value="cyclo_dehyd_2"/>
    <property type="match status" value="1"/>
</dbReference>
<dbReference type="PANTHER" id="PTHR37809:SF1">
    <property type="entry name" value="RIBOSOMAL PROTEIN S12 METHYLTHIOTRANSFERASE ACCESSORY FACTOR YCAO"/>
    <property type="match status" value="1"/>
</dbReference>
<dbReference type="InterPro" id="IPR003776">
    <property type="entry name" value="YcaO-like_dom"/>
</dbReference>
<dbReference type="PROSITE" id="PS51664">
    <property type="entry name" value="YCAO"/>
    <property type="match status" value="1"/>
</dbReference>
<dbReference type="EMBL" id="JAAATY010000010">
    <property type="protein sequence ID" value="NRN66537.1"/>
    <property type="molecule type" value="Genomic_DNA"/>
</dbReference>
<sequence length="636" mass="70086">MTDTMINAPVTVHGVGLLATAIAARLDGVVSPVLVVASDGWDTREYPEIRARATAWLPVRTELGRVVVGPVELPGVPGCVRCADLRRGRAREDAAEHDSVLSRHGQALADRASAWLTNLAADLVAELVAEEIKTFATEPESARTRNAMVYVDLETLSVRVHRFLPEPLCPDCGDLPDDSESSAWISLTPQTKLAPDIYRVRAVGREFDALKETYVDGETGLIRSLTRGTEGGLMVAAARLGLRDGVVEGGYGRTRNYQSSQLIAVLEGLERYGGGRPGGRRTAVQASYSEIQDSAVDPRTFGLHSAESYDRPEFRYRPFDPDTSYRWVWGYSFARRAPVLVPETLAYYRMHRASPHPPFVYEISNGCALGSCLEEAILYGILEVAERDAFLMTWYARMPVPRIDLDSARDRTIPLIVEAMRAETGYRLMAFDTTLEQAIPCVWVMAVNPADDGRPKIVCAAGSHLDPERAAENAISELGPILTNLIHRYEHQRDEAAALAADSTRVTVMADHALLYAHPDTFSRLDFLTNSGTTRAFADLPAPTAFGNPDLRDDLTELINRYLMTDMDVIVVDQTTPEHRAGGFSCVKVLIPGALPMTFGHANRRTENLPRLHTVPHRLGYRSGVIDINPHPHPFP</sequence>
<dbReference type="Proteomes" id="UP000763557">
    <property type="component" value="Unassembled WGS sequence"/>
</dbReference>
<accession>A0ABX2F5F5</accession>
<evidence type="ECO:0000259" key="1">
    <source>
        <dbReference type="PROSITE" id="PS51664"/>
    </source>
</evidence>
<dbReference type="NCBIfam" id="TIGR03604">
    <property type="entry name" value="TOMM_cyclo_SagD"/>
    <property type="match status" value="1"/>
</dbReference>